<organism evidence="3 4">
    <name type="scientific">Xyrichtys novacula</name>
    <name type="common">Pearly razorfish</name>
    <name type="synonym">Hemipteronotus novacula</name>
    <dbReference type="NCBI Taxonomy" id="13765"/>
    <lineage>
        <taxon>Eukaryota</taxon>
        <taxon>Metazoa</taxon>
        <taxon>Chordata</taxon>
        <taxon>Craniata</taxon>
        <taxon>Vertebrata</taxon>
        <taxon>Euteleostomi</taxon>
        <taxon>Actinopterygii</taxon>
        <taxon>Neopterygii</taxon>
        <taxon>Teleostei</taxon>
        <taxon>Neoteleostei</taxon>
        <taxon>Acanthomorphata</taxon>
        <taxon>Eupercaria</taxon>
        <taxon>Labriformes</taxon>
        <taxon>Labridae</taxon>
        <taxon>Xyrichtys</taxon>
    </lineage>
</organism>
<gene>
    <name evidence="3" type="ORF">XNOV1_A005436</name>
</gene>
<accession>A0AAV1F3L6</accession>
<evidence type="ECO:0000256" key="1">
    <source>
        <dbReference type="SAM" id="MobiDB-lite"/>
    </source>
</evidence>
<feature type="transmembrane region" description="Helical" evidence="2">
    <location>
        <begin position="132"/>
        <end position="157"/>
    </location>
</feature>
<proteinExistence type="predicted"/>
<dbReference type="Proteomes" id="UP001178508">
    <property type="component" value="Chromosome 4"/>
</dbReference>
<feature type="region of interest" description="Disordered" evidence="1">
    <location>
        <begin position="200"/>
        <end position="220"/>
    </location>
</feature>
<evidence type="ECO:0000256" key="2">
    <source>
        <dbReference type="SAM" id="Phobius"/>
    </source>
</evidence>
<evidence type="ECO:0000313" key="4">
    <source>
        <dbReference type="Proteomes" id="UP001178508"/>
    </source>
</evidence>
<protein>
    <submittedName>
        <fullName evidence="3">Circumsporozoite protein-like</fullName>
    </submittedName>
</protein>
<name>A0AAV1F3L6_XYRNO</name>
<reference evidence="3" key="1">
    <citation type="submission" date="2023-08" db="EMBL/GenBank/DDBJ databases">
        <authorList>
            <person name="Alioto T."/>
            <person name="Alioto T."/>
            <person name="Gomez Garrido J."/>
        </authorList>
    </citation>
    <scope>NUCLEOTIDE SEQUENCE</scope>
</reference>
<keyword evidence="2" id="KW-1133">Transmembrane helix</keyword>
<sequence length="220" mass="24814">MNTSNTVQFDTVLNMRDESKYGVLYVNLSLSGGLFWPWNNIMEHPDAEWPEKIIQNPPPATADEEEEEEINVVGLDDEEELQVPEPRRPDEGEEEIDVAVLDHQEVRQMAKPQRDDGGAESSLSCRRVQPMLLLMLLHLLTLLQLLLLLLLLMLTIYDPPDDASAAQPLAADPDEISEFQIPQLEPETLGSLTSEECVELFSSDGLKEEDPTFPFTSPRM</sequence>
<feature type="region of interest" description="Disordered" evidence="1">
    <location>
        <begin position="102"/>
        <end position="122"/>
    </location>
</feature>
<dbReference type="AlphaFoldDB" id="A0AAV1F3L6"/>
<keyword evidence="2" id="KW-0472">Membrane</keyword>
<keyword evidence="4" id="KW-1185">Reference proteome</keyword>
<evidence type="ECO:0000313" key="3">
    <source>
        <dbReference type="EMBL" id="CAJ1055515.1"/>
    </source>
</evidence>
<keyword evidence="2" id="KW-0812">Transmembrane</keyword>
<dbReference type="EMBL" id="OY660867">
    <property type="protein sequence ID" value="CAJ1055515.1"/>
    <property type="molecule type" value="Genomic_DNA"/>
</dbReference>
<feature type="compositionally biased region" description="Basic and acidic residues" evidence="1">
    <location>
        <begin position="102"/>
        <end position="117"/>
    </location>
</feature>